<dbReference type="OrthoDB" id="10067323at2759"/>
<dbReference type="Proteomes" id="UP000007110">
    <property type="component" value="Unassembled WGS sequence"/>
</dbReference>
<keyword evidence="2" id="KW-0539">Nucleus</keyword>
<feature type="compositionally biased region" description="Basic residues" evidence="3">
    <location>
        <begin position="28"/>
        <end position="38"/>
    </location>
</feature>
<feature type="compositionally biased region" description="Acidic residues" evidence="3">
    <location>
        <begin position="412"/>
        <end position="421"/>
    </location>
</feature>
<dbReference type="GO" id="GO:0006396">
    <property type="term" value="P:RNA processing"/>
    <property type="evidence" value="ECO:0007669"/>
    <property type="project" value="InterPro"/>
</dbReference>
<feature type="compositionally biased region" description="Pro residues" evidence="3">
    <location>
        <begin position="204"/>
        <end position="228"/>
    </location>
</feature>
<evidence type="ECO:0000259" key="4">
    <source>
        <dbReference type="Pfam" id="PF09429"/>
    </source>
</evidence>
<comment type="subcellular location">
    <subcellularLocation>
        <location evidence="1">Nucleus</location>
    </subcellularLocation>
</comment>
<dbReference type="CTD" id="51729"/>
<feature type="compositionally biased region" description="Basic and acidic residues" evidence="3">
    <location>
        <begin position="305"/>
        <end position="330"/>
    </location>
</feature>
<evidence type="ECO:0000256" key="3">
    <source>
        <dbReference type="SAM" id="MobiDB-lite"/>
    </source>
</evidence>
<dbReference type="PANTHER" id="PTHR13361:SF1">
    <property type="entry name" value="WW DOMAIN-BINDING PROTEIN 11"/>
    <property type="match status" value="1"/>
</dbReference>
<dbReference type="EnsemblMetazoa" id="XM_030984863">
    <property type="protein sequence ID" value="XP_030840723"/>
    <property type="gene ID" value="LOC586618"/>
</dbReference>
<dbReference type="RefSeq" id="XP_030840723.1">
    <property type="nucleotide sequence ID" value="XM_030984863.1"/>
</dbReference>
<feature type="compositionally biased region" description="Acidic residues" evidence="3">
    <location>
        <begin position="430"/>
        <end position="439"/>
    </location>
</feature>
<dbReference type="OMA" id="FGMRMPP"/>
<feature type="compositionally biased region" description="Polar residues" evidence="3">
    <location>
        <begin position="1"/>
        <end position="11"/>
    </location>
</feature>
<dbReference type="GeneID" id="586618"/>
<dbReference type="PANTHER" id="PTHR13361">
    <property type="entry name" value="WW DOMAIN-BINDING PROTEIN 11"/>
    <property type="match status" value="1"/>
</dbReference>
<dbReference type="InParanoid" id="A0A7M7SYJ7"/>
<evidence type="ECO:0000313" key="5">
    <source>
        <dbReference type="EnsemblMetazoa" id="XP_030840723"/>
    </source>
</evidence>
<evidence type="ECO:0000256" key="2">
    <source>
        <dbReference type="ARBA" id="ARBA00023242"/>
    </source>
</evidence>
<organism evidence="5 6">
    <name type="scientific">Strongylocentrotus purpuratus</name>
    <name type="common">Purple sea urchin</name>
    <dbReference type="NCBI Taxonomy" id="7668"/>
    <lineage>
        <taxon>Eukaryota</taxon>
        <taxon>Metazoa</taxon>
        <taxon>Echinodermata</taxon>
        <taxon>Eleutherozoa</taxon>
        <taxon>Echinozoa</taxon>
        <taxon>Echinoidea</taxon>
        <taxon>Euechinoidea</taxon>
        <taxon>Echinacea</taxon>
        <taxon>Camarodonta</taxon>
        <taxon>Echinidea</taxon>
        <taxon>Strongylocentrotidae</taxon>
        <taxon>Strongylocentrotus</taxon>
    </lineage>
</organism>
<protein>
    <recommendedName>
        <fullName evidence="4">Wbp11/ELF5/Saf1 N-terminal domain-containing protein</fullName>
    </recommendedName>
</protein>
<accession>A0A7M7SYJ7</accession>
<dbReference type="GO" id="GO:0005634">
    <property type="term" value="C:nucleus"/>
    <property type="evidence" value="ECO:0007669"/>
    <property type="project" value="UniProtKB-SubCell"/>
</dbReference>
<feature type="compositionally biased region" description="Pro residues" evidence="3">
    <location>
        <begin position="479"/>
        <end position="563"/>
    </location>
</feature>
<feature type="compositionally biased region" description="Basic and acidic residues" evidence="3">
    <location>
        <begin position="284"/>
        <end position="297"/>
    </location>
</feature>
<dbReference type="AlphaFoldDB" id="A0A7M7SYJ7"/>
<proteinExistence type="predicted"/>
<reference evidence="6" key="1">
    <citation type="submission" date="2015-02" db="EMBL/GenBank/DDBJ databases">
        <title>Genome sequencing for Strongylocentrotus purpuratus.</title>
        <authorList>
            <person name="Murali S."/>
            <person name="Liu Y."/>
            <person name="Vee V."/>
            <person name="English A."/>
            <person name="Wang M."/>
            <person name="Skinner E."/>
            <person name="Han Y."/>
            <person name="Muzny D.M."/>
            <person name="Worley K.C."/>
            <person name="Gibbs R.A."/>
        </authorList>
    </citation>
    <scope>NUCLEOTIDE SEQUENCE</scope>
</reference>
<dbReference type="Pfam" id="PF09429">
    <property type="entry name" value="Wbp11"/>
    <property type="match status" value="1"/>
</dbReference>
<feature type="compositionally biased region" description="Low complexity" evidence="3">
    <location>
        <begin position="458"/>
        <end position="471"/>
    </location>
</feature>
<dbReference type="FunCoup" id="A0A7M7SYJ7">
    <property type="interactions" value="925"/>
</dbReference>
<keyword evidence="6" id="KW-1185">Reference proteome</keyword>
<evidence type="ECO:0000313" key="6">
    <source>
        <dbReference type="Proteomes" id="UP000007110"/>
    </source>
</evidence>
<feature type="region of interest" description="Disordered" evidence="3">
    <location>
        <begin position="186"/>
        <end position="563"/>
    </location>
</feature>
<feature type="region of interest" description="Disordered" evidence="3">
    <location>
        <begin position="1"/>
        <end position="38"/>
    </location>
</feature>
<name>A0A7M7SYJ7_STRPU</name>
<reference evidence="5" key="2">
    <citation type="submission" date="2021-01" db="UniProtKB">
        <authorList>
            <consortium name="EnsemblMetazoa"/>
        </authorList>
    </citation>
    <scope>IDENTIFICATION</scope>
</reference>
<feature type="domain" description="Wbp11/ELF5/Saf1 N-terminal" evidence="4">
    <location>
        <begin position="12"/>
        <end position="93"/>
    </location>
</feature>
<dbReference type="KEGG" id="spu:586618"/>
<evidence type="ECO:0000256" key="1">
    <source>
        <dbReference type="ARBA" id="ARBA00004123"/>
    </source>
</evidence>
<dbReference type="InterPro" id="IPR019007">
    <property type="entry name" value="Wbp11/ELF5/Saf1_N"/>
</dbReference>
<feature type="compositionally biased region" description="Acidic residues" evidence="3">
    <location>
        <begin position="247"/>
        <end position="283"/>
    </location>
</feature>
<feature type="compositionally biased region" description="Basic and acidic residues" evidence="3">
    <location>
        <begin position="358"/>
        <end position="370"/>
    </location>
</feature>
<sequence>MGRRSINTTKSGKYMNPTDQARKEARKRELKKNKKQRMAVRAAVLKNKDPLGLLQDLEALDELELNPEVTTDLNEKVIRDKRKKIKETLDRVLKLYSREEPERYGDFKKAEKKYEKQRTSKVKDYEAIRDARQVTVESIPLPDAPNAISAIPLPQDIPLPGAQPLSILKKSSSYGPPMIPPPFMANLPPSLPTLTWPYCLPNGKKPPGPPPGLPPGVSMPPPGPPSGLPPHLAAAHQMEQLLRAERDEELSSDEDEDQDMEEEAREQENESDEMETDDSDSEDERERERRRPERSDDSDTEDSMADEREREEREREEKREEMGRRLRRDSGDDEDDDDDYHRRRRRRRRSSSDEEDSYREKEKRSVRFADDGENEESSEATLTRKLPPGMTPLQARMLAMAGQQIPRSAEKADEEEEEEEQEERRGHDREEDEADDEDEGERREEEPPVDEQLEALRKVVASVKAASSASSMSQGAGPVAPPTRLPPGPPPTAPPGFPPGMPPNFNRPPPLRPPPPPLRMIPPGPPAGRPPAPPPGPPPGVPPLLRGGPPPRLTLPPGMLPPPRLPMPLMRPGMPRLENPNVFSAAPMIRRLPAKMEEAADVKSSAIIEAKPQIRNLTADVTRFMPTSLRVKRDAKGKTKGLKAGGAEEIAMAPAAMKKPKPAVKSATKDDAYDQFMKEMGEYM</sequence>